<dbReference type="EMBL" id="BAABJQ010000010">
    <property type="protein sequence ID" value="GAA5187905.1"/>
    <property type="molecule type" value="Genomic_DNA"/>
</dbReference>
<evidence type="ECO:0000256" key="1">
    <source>
        <dbReference type="SAM" id="Phobius"/>
    </source>
</evidence>
<evidence type="ECO:0008006" key="4">
    <source>
        <dbReference type="Google" id="ProtNLM"/>
    </source>
</evidence>
<keyword evidence="3" id="KW-1185">Reference proteome</keyword>
<reference evidence="3" key="1">
    <citation type="journal article" date="2019" name="Int. J. Syst. Evol. Microbiol.">
        <title>The Global Catalogue of Microorganisms (GCM) 10K type strain sequencing project: providing services to taxonomists for standard genome sequencing and annotation.</title>
        <authorList>
            <consortium name="The Broad Institute Genomics Platform"/>
            <consortium name="The Broad Institute Genome Sequencing Center for Infectious Disease"/>
            <person name="Wu L."/>
            <person name="Ma J."/>
        </authorList>
    </citation>
    <scope>NUCLEOTIDE SEQUENCE [LARGE SCALE GENOMIC DNA]</scope>
    <source>
        <strain evidence="3">JCM 18304</strain>
    </source>
</reference>
<dbReference type="Pfam" id="PF06912">
    <property type="entry name" value="DUF1275"/>
    <property type="match status" value="1"/>
</dbReference>
<keyword evidence="1" id="KW-0472">Membrane</keyword>
<evidence type="ECO:0000313" key="2">
    <source>
        <dbReference type="EMBL" id="GAA5187905.1"/>
    </source>
</evidence>
<accession>A0ABP9RWM0</accession>
<dbReference type="RefSeq" id="WP_345631172.1">
    <property type="nucleotide sequence ID" value="NZ_BAABJQ010000010.1"/>
</dbReference>
<keyword evidence="1" id="KW-0812">Transmembrane</keyword>
<proteinExistence type="predicted"/>
<feature type="transmembrane region" description="Helical" evidence="1">
    <location>
        <begin position="93"/>
        <end position="112"/>
    </location>
</feature>
<gene>
    <name evidence="2" type="ORF">GCM10023322_37290</name>
</gene>
<dbReference type="PANTHER" id="PTHR37314:SF4">
    <property type="entry name" value="UPF0700 TRANSMEMBRANE PROTEIN YOAK"/>
    <property type="match status" value="1"/>
</dbReference>
<dbReference type="InterPro" id="IPR010699">
    <property type="entry name" value="DUF1275"/>
</dbReference>
<dbReference type="Proteomes" id="UP001501570">
    <property type="component" value="Unassembled WGS sequence"/>
</dbReference>
<organism evidence="2 3">
    <name type="scientific">Rugosimonospora acidiphila</name>
    <dbReference type="NCBI Taxonomy" id="556531"/>
    <lineage>
        <taxon>Bacteria</taxon>
        <taxon>Bacillati</taxon>
        <taxon>Actinomycetota</taxon>
        <taxon>Actinomycetes</taxon>
        <taxon>Micromonosporales</taxon>
        <taxon>Micromonosporaceae</taxon>
        <taxon>Rugosimonospora</taxon>
    </lineage>
</organism>
<name>A0ABP9RWM0_9ACTN</name>
<keyword evidence="1" id="KW-1133">Transmembrane helix</keyword>
<feature type="transmembrane region" description="Helical" evidence="1">
    <location>
        <begin position="118"/>
        <end position="138"/>
    </location>
</feature>
<protein>
    <recommendedName>
        <fullName evidence="4">DUF1275 domain-containing protein</fullName>
    </recommendedName>
</protein>
<evidence type="ECO:0000313" key="3">
    <source>
        <dbReference type="Proteomes" id="UP001501570"/>
    </source>
</evidence>
<sequence>MTRGTPRAWAVQVLGLVAGYADAAAYLGLGHVFAANMTGNTVLLGIDVVSWATGRRLVNAPPLPVASLFAFALGTLGAALVLRAVAWRTGYRLGLLLEAVLLFGVAAGWTVAGARPGLYPALALLVVLSAAMGAQSAVAQRVGVPGVPTTVVTSSMVTAIVRTVSGQRPVAPAVAWAAYLVGGAAGAVGTELLGAEVGWIPPVVLAVLAATSTETDSDTATRPAR</sequence>
<comment type="caution">
    <text evidence="2">The sequence shown here is derived from an EMBL/GenBank/DDBJ whole genome shotgun (WGS) entry which is preliminary data.</text>
</comment>
<dbReference type="PANTHER" id="PTHR37314">
    <property type="entry name" value="SLR0142 PROTEIN"/>
    <property type="match status" value="1"/>
</dbReference>
<feature type="transmembrane region" description="Helical" evidence="1">
    <location>
        <begin position="65"/>
        <end position="86"/>
    </location>
</feature>